<dbReference type="SUPFAM" id="SSF52922">
    <property type="entry name" value="TK C-terminal domain-like"/>
    <property type="match status" value="1"/>
</dbReference>
<dbReference type="InterPro" id="IPR029061">
    <property type="entry name" value="THDP-binding"/>
</dbReference>
<dbReference type="CDD" id="cd07034">
    <property type="entry name" value="TPP_PYR_PFOR_IOR-alpha_like"/>
    <property type="match status" value="1"/>
</dbReference>
<sequence length="355" mass="38773">MSYRLMKGNDALAEAAVRAGCRFFGGYPITPQSEILEYLSSRLPEVGGTFLQAESELSGINMVYGAAAAGFRAMTSSSGPGFSLLQEGISYIASAELPAVIVDVQRYGSGLGDIFQAQSDYHQATRGGGHGDYRMLVFAPSSVQESVDLMGLAFDKAEQYRNPCLILSDASIAQMMEPVKLPEMQEVDPDKPWAAKGKNGGDFKRITSTMYYIEDFDGYIKAKFDSMAAAEQRWENVEVEDADIVLVAYGISSRICKEAVAIARSRGIRLGLLRPITLWPFPTNAFKEVNSEVKAYLTVELSALPKLEDDVKIACEMKTPVKHFLGGANIPESSAIVEEAVSILNSREEVSWLKN</sequence>
<evidence type="ECO:0000313" key="4">
    <source>
        <dbReference type="EMBL" id="SDP39231.1"/>
    </source>
</evidence>
<dbReference type="Pfam" id="PF17147">
    <property type="entry name" value="PFOR_II"/>
    <property type="match status" value="1"/>
</dbReference>
<dbReference type="InterPro" id="IPR002880">
    <property type="entry name" value="Pyrv_Fd/Flavodoxin_OxRdtase_N"/>
</dbReference>
<proteinExistence type="predicted"/>
<dbReference type="Pfam" id="PF01855">
    <property type="entry name" value="POR_N"/>
    <property type="match status" value="1"/>
</dbReference>
<reference evidence="4 5" key="1">
    <citation type="submission" date="2016-10" db="EMBL/GenBank/DDBJ databases">
        <authorList>
            <person name="de Groot N.N."/>
        </authorList>
    </citation>
    <scope>NUCLEOTIDE SEQUENCE [LARGE SCALE GENOMIC DNA]</scope>
    <source>
        <strain evidence="4 5">DSM 12130</strain>
    </source>
</reference>
<dbReference type="OrthoDB" id="9794954at2"/>
<feature type="domain" description="Pyruvate flavodoxin/ferredoxin oxidoreductase pyrimidine binding" evidence="2">
    <location>
        <begin position="14"/>
        <end position="206"/>
    </location>
</feature>
<protein>
    <submittedName>
        <fullName evidence="4">2-oxoglutarate ferredoxin oxidoreductase subunit alpha</fullName>
    </submittedName>
</protein>
<dbReference type="InterPro" id="IPR033412">
    <property type="entry name" value="PFOR_II"/>
</dbReference>
<organism evidence="4 5">
    <name type="scientific">Desulforhopalus singaporensis</name>
    <dbReference type="NCBI Taxonomy" id="91360"/>
    <lineage>
        <taxon>Bacteria</taxon>
        <taxon>Pseudomonadati</taxon>
        <taxon>Thermodesulfobacteriota</taxon>
        <taxon>Desulfobulbia</taxon>
        <taxon>Desulfobulbales</taxon>
        <taxon>Desulfocapsaceae</taxon>
        <taxon>Desulforhopalus</taxon>
    </lineage>
</organism>
<accession>A0A1H0SBP6</accession>
<keyword evidence="5" id="KW-1185">Reference proteome</keyword>
<dbReference type="InterPro" id="IPR052368">
    <property type="entry name" value="2-oxoacid_oxidoreductase"/>
</dbReference>
<dbReference type="PANTHER" id="PTHR43088:SF1">
    <property type="entry name" value="SUBUNIT OF PYRUVATE:FLAVODOXIN OXIDOREDUCTASE"/>
    <property type="match status" value="1"/>
</dbReference>
<dbReference type="InterPro" id="IPR009014">
    <property type="entry name" value="Transketo_C/PFOR_II"/>
</dbReference>
<evidence type="ECO:0000313" key="5">
    <source>
        <dbReference type="Proteomes" id="UP000199073"/>
    </source>
</evidence>
<gene>
    <name evidence="4" type="ORF">SAMN05660330_02615</name>
</gene>
<evidence type="ECO:0000259" key="2">
    <source>
        <dbReference type="Pfam" id="PF01855"/>
    </source>
</evidence>
<name>A0A1H0SBP6_9BACT</name>
<dbReference type="GO" id="GO:0016491">
    <property type="term" value="F:oxidoreductase activity"/>
    <property type="evidence" value="ECO:0007669"/>
    <property type="project" value="UniProtKB-KW"/>
</dbReference>
<dbReference type="Gene3D" id="3.40.50.920">
    <property type="match status" value="1"/>
</dbReference>
<dbReference type="RefSeq" id="WP_092223528.1">
    <property type="nucleotide sequence ID" value="NZ_FNJI01000018.1"/>
</dbReference>
<evidence type="ECO:0000256" key="1">
    <source>
        <dbReference type="ARBA" id="ARBA00023002"/>
    </source>
</evidence>
<dbReference type="AlphaFoldDB" id="A0A1H0SBP6"/>
<dbReference type="SUPFAM" id="SSF52518">
    <property type="entry name" value="Thiamin diphosphate-binding fold (THDP-binding)"/>
    <property type="match status" value="1"/>
</dbReference>
<dbReference type="Gene3D" id="3.40.50.970">
    <property type="match status" value="1"/>
</dbReference>
<feature type="domain" description="Pyruvate:ferredoxin oxidoreductase core" evidence="3">
    <location>
        <begin position="242"/>
        <end position="326"/>
    </location>
</feature>
<dbReference type="PANTHER" id="PTHR43088">
    <property type="entry name" value="SUBUNIT OF PYRUVATE:FLAVODOXIN OXIDOREDUCTASE-RELATED"/>
    <property type="match status" value="1"/>
</dbReference>
<keyword evidence="1" id="KW-0560">Oxidoreductase</keyword>
<dbReference type="Proteomes" id="UP000199073">
    <property type="component" value="Unassembled WGS sequence"/>
</dbReference>
<dbReference type="STRING" id="91360.SAMN05660330_02615"/>
<dbReference type="NCBIfam" id="NF005507">
    <property type="entry name" value="PRK07119.1"/>
    <property type="match status" value="1"/>
</dbReference>
<evidence type="ECO:0000259" key="3">
    <source>
        <dbReference type="Pfam" id="PF17147"/>
    </source>
</evidence>
<dbReference type="EMBL" id="FNJI01000018">
    <property type="protein sequence ID" value="SDP39231.1"/>
    <property type="molecule type" value="Genomic_DNA"/>
</dbReference>